<dbReference type="EMBL" id="VUJU01002230">
    <property type="protein sequence ID" value="KAF0762058.1"/>
    <property type="molecule type" value="Genomic_DNA"/>
</dbReference>
<comment type="caution">
    <text evidence="1">The sequence shown here is derived from an EMBL/GenBank/DDBJ whole genome shotgun (WGS) entry which is preliminary data.</text>
</comment>
<accession>A0A6G0YW42</accession>
<dbReference type="AlphaFoldDB" id="A0A6G0YW42"/>
<reference evidence="1 2" key="1">
    <citation type="submission" date="2019-08" db="EMBL/GenBank/DDBJ databases">
        <title>Whole genome of Aphis craccivora.</title>
        <authorList>
            <person name="Voronova N.V."/>
            <person name="Shulinski R.S."/>
            <person name="Bandarenka Y.V."/>
            <person name="Zhorov D.G."/>
            <person name="Warner D."/>
        </authorList>
    </citation>
    <scope>NUCLEOTIDE SEQUENCE [LARGE SCALE GENOMIC DNA]</scope>
    <source>
        <strain evidence="1">180601</strain>
        <tissue evidence="1">Whole Body</tissue>
    </source>
</reference>
<evidence type="ECO:0000313" key="1">
    <source>
        <dbReference type="EMBL" id="KAF0762058.1"/>
    </source>
</evidence>
<dbReference type="Proteomes" id="UP000478052">
    <property type="component" value="Unassembled WGS sequence"/>
</dbReference>
<evidence type="ECO:0000313" key="2">
    <source>
        <dbReference type="Proteomes" id="UP000478052"/>
    </source>
</evidence>
<sequence>DIDNLCILDSEQSDECIDFTMMCVFFISVYNITCRNNASIFQTSGVDFDRKLNILVFTQKLITLNTSNFHIISILTLSIQVKIFTKYVKIAKVL</sequence>
<keyword evidence="2" id="KW-1185">Reference proteome</keyword>
<protein>
    <submittedName>
        <fullName evidence="1">Uncharacterized protein</fullName>
    </submittedName>
</protein>
<feature type="non-terminal residue" evidence="1">
    <location>
        <position position="94"/>
    </location>
</feature>
<proteinExistence type="predicted"/>
<feature type="non-terminal residue" evidence="1">
    <location>
        <position position="1"/>
    </location>
</feature>
<gene>
    <name evidence="1" type="ORF">FWK35_00015822</name>
</gene>
<organism evidence="1 2">
    <name type="scientific">Aphis craccivora</name>
    <name type="common">Cowpea aphid</name>
    <dbReference type="NCBI Taxonomy" id="307492"/>
    <lineage>
        <taxon>Eukaryota</taxon>
        <taxon>Metazoa</taxon>
        <taxon>Ecdysozoa</taxon>
        <taxon>Arthropoda</taxon>
        <taxon>Hexapoda</taxon>
        <taxon>Insecta</taxon>
        <taxon>Pterygota</taxon>
        <taxon>Neoptera</taxon>
        <taxon>Paraneoptera</taxon>
        <taxon>Hemiptera</taxon>
        <taxon>Sternorrhyncha</taxon>
        <taxon>Aphidomorpha</taxon>
        <taxon>Aphidoidea</taxon>
        <taxon>Aphididae</taxon>
        <taxon>Aphidini</taxon>
        <taxon>Aphis</taxon>
        <taxon>Aphis</taxon>
    </lineage>
</organism>
<name>A0A6G0YW42_APHCR</name>